<dbReference type="SMART" id="SM00233">
    <property type="entry name" value="PH"/>
    <property type="match status" value="7"/>
</dbReference>
<reference evidence="4" key="1">
    <citation type="submission" date="2014-09" db="EMBL/GenBank/DDBJ databases">
        <authorList>
            <person name="Sharma Rahul"/>
            <person name="Thines Marco"/>
        </authorList>
    </citation>
    <scope>NUCLEOTIDE SEQUENCE [LARGE SCALE GENOMIC DNA]</scope>
</reference>
<organism evidence="3 4">
    <name type="scientific">Plasmopara halstedii</name>
    <name type="common">Downy mildew of sunflower</name>
    <dbReference type="NCBI Taxonomy" id="4781"/>
    <lineage>
        <taxon>Eukaryota</taxon>
        <taxon>Sar</taxon>
        <taxon>Stramenopiles</taxon>
        <taxon>Oomycota</taxon>
        <taxon>Peronosporomycetes</taxon>
        <taxon>Peronosporales</taxon>
        <taxon>Peronosporaceae</taxon>
        <taxon>Plasmopara</taxon>
    </lineage>
</organism>
<dbReference type="Gene3D" id="2.30.29.30">
    <property type="entry name" value="Pleckstrin-homology domain (PH domain)/Phosphotyrosine-binding domain (PTB)"/>
    <property type="match status" value="7"/>
</dbReference>
<accession>A0A0N7L803</accession>
<dbReference type="AlphaFoldDB" id="A0A0N7L803"/>
<feature type="domain" description="PH" evidence="2">
    <location>
        <begin position="723"/>
        <end position="813"/>
    </location>
</feature>
<feature type="domain" description="PH" evidence="2">
    <location>
        <begin position="528"/>
        <end position="618"/>
    </location>
</feature>
<dbReference type="EMBL" id="CCYD01002939">
    <property type="protein sequence ID" value="CEG48515.1"/>
    <property type="molecule type" value="Genomic_DNA"/>
</dbReference>
<dbReference type="RefSeq" id="XP_024584884.1">
    <property type="nucleotide sequence ID" value="XM_024719602.1"/>
</dbReference>
<dbReference type="Pfam" id="PF00169">
    <property type="entry name" value="PH"/>
    <property type="match status" value="3"/>
</dbReference>
<evidence type="ECO:0000313" key="4">
    <source>
        <dbReference type="Proteomes" id="UP000054928"/>
    </source>
</evidence>
<dbReference type="OMA" id="GDLRPFC"/>
<feature type="domain" description="PH" evidence="2">
    <location>
        <begin position="413"/>
        <end position="503"/>
    </location>
</feature>
<dbReference type="PANTHER" id="PTHR14336:SF16">
    <property type="entry name" value="PH DOMAIN-CONTAINING PROTEIN"/>
    <property type="match status" value="1"/>
</dbReference>
<evidence type="ECO:0000259" key="2">
    <source>
        <dbReference type="PROSITE" id="PS50003"/>
    </source>
</evidence>
<keyword evidence="4" id="KW-1185">Reference proteome</keyword>
<dbReference type="InterPro" id="IPR001849">
    <property type="entry name" value="PH_domain"/>
</dbReference>
<sequence length="1064" mass="119864">MHDSVPDYCGWGAKQGSKVRTWKNRYFVLRGCELIYYSGAKSDGSGAGLGEKGRLKVVNVDYTPDRKNGLLIHGEGRTLKMTTASTQESRVLFRKIKEAIGERKTSFEISTLQTNLNPMKSTVDKEGWLLRKDYSSGKWENCYVSLSGKQIQFESDQNAALNDSLTLQQVELDDSNPLSLRLIADNNFAVCVAARTKEEIERWDRLFAAAIRQPVPLRHVKLDESVKQDTVVDTDVIDQKHSPLQWEGWLETLTEGDRIWQKRYMSLVNGILETREGPIQQHLARLIVTDVRYSSVHSNTLEIEFTTDDALNDGKTMCARTDTIQDLDIWMGALCDAVGKPRLRPTGAVSEPFSSPNKLPSQDHQNMSLLPPFPENILVGRDSGEPFDYNQQPKLVATYCSSDKQDLAFASSNCTKRGWLYERDDSLSSWKQRYFLLNGSTLYHNKNVGNVAEKLGTVLDVSRSEDLIGCLCVKFNDGGSVTVNGETKADTDAWYTALYKASLSCAPSPSGRASKSCRDDQESAHHSDHVFRGWLLKRGQHFKTWKRRYFVLESSRLAYSASAGSEILGSGVVFDVDMGDSRPFCLNIRFQNGRLLHVVAPTEEAFSRWFFELRKASNVALAVSFLSRSNGRILFDEEFDNDVTEDSNDVVEDFTEEDLAEYDMNTTRGGEGASLWIAAMQNKPEYDKQSSSFSDQSDRDRDPTDQESAEVVSCVDENPADTTQGCVGWLKKEGKNVKSWKWRYFTLYGSKLSYYKSKTKTLLRSVIVENVVAHPSISLGLIVSTVGGRKLLIRGESKDEFNKWLDAIQAAVTVERRRKSTVVETPMTNMVLDCRSSLDLKSSTSFNGWLEKEGQRFKTWKKRFFTVKNNALIYYSGSGKVARGHGIVRGVYEDETKRHTLVIEFCCGKTMRVTAPNEAEMNAWYQALSRGRASSSARTAVSDVSDDVIDSDFEGKKPQRANRLSRFDSQDYINDSITNDTIMRLRDEEGKGTMLNSVFNTSRSFKGELAFDEEEEDFGLSTSGADYYRKLQVEEARIQKQRSEEKVAKTESPITGCAPCCNVM</sequence>
<name>A0A0N7L803_PLAHL</name>
<dbReference type="Proteomes" id="UP000054928">
    <property type="component" value="Unassembled WGS sequence"/>
</dbReference>
<dbReference type="InterPro" id="IPR051707">
    <property type="entry name" value="PI-Interact_SigTrans_Reg"/>
</dbReference>
<evidence type="ECO:0000313" key="3">
    <source>
        <dbReference type="EMBL" id="CEG48515.1"/>
    </source>
</evidence>
<dbReference type="CDD" id="cd00821">
    <property type="entry name" value="PH"/>
    <property type="match status" value="3"/>
</dbReference>
<feature type="domain" description="PH" evidence="2">
    <location>
        <begin position="243"/>
        <end position="339"/>
    </location>
</feature>
<dbReference type="PROSITE" id="PS50003">
    <property type="entry name" value="PH_DOMAIN"/>
    <property type="match status" value="6"/>
</dbReference>
<proteinExistence type="predicted"/>
<dbReference type="OrthoDB" id="2157866at2759"/>
<dbReference type="GeneID" id="36401389"/>
<dbReference type="SUPFAM" id="SSF50729">
    <property type="entry name" value="PH domain-like"/>
    <property type="match status" value="7"/>
</dbReference>
<protein>
    <submittedName>
        <fullName evidence="3">Pleckstrin homology-like domain</fullName>
    </submittedName>
</protein>
<feature type="domain" description="PH" evidence="2">
    <location>
        <begin position="122"/>
        <end position="212"/>
    </location>
</feature>
<dbReference type="PANTHER" id="PTHR14336">
    <property type="entry name" value="TANDEM PH DOMAIN CONTAINING PROTEIN"/>
    <property type="match status" value="1"/>
</dbReference>
<feature type="region of interest" description="Disordered" evidence="1">
    <location>
        <begin position="687"/>
        <end position="712"/>
    </location>
</feature>
<evidence type="ECO:0000256" key="1">
    <source>
        <dbReference type="SAM" id="MobiDB-lite"/>
    </source>
</evidence>
<dbReference type="InterPro" id="IPR011993">
    <property type="entry name" value="PH-like_dom_sf"/>
</dbReference>
<feature type="domain" description="PH" evidence="2">
    <location>
        <begin position="843"/>
        <end position="933"/>
    </location>
</feature>